<dbReference type="InterPro" id="IPR042081">
    <property type="entry name" value="RNA_2'-PTrans_C"/>
</dbReference>
<organism evidence="7 8">
    <name type="scientific">Thalassiosira oceanica</name>
    <name type="common">Marine diatom</name>
    <dbReference type="NCBI Taxonomy" id="159749"/>
    <lineage>
        <taxon>Eukaryota</taxon>
        <taxon>Sar</taxon>
        <taxon>Stramenopiles</taxon>
        <taxon>Ochrophyta</taxon>
        <taxon>Bacillariophyta</taxon>
        <taxon>Coscinodiscophyceae</taxon>
        <taxon>Thalassiosirophycidae</taxon>
        <taxon>Thalassiosirales</taxon>
        <taxon>Thalassiosiraceae</taxon>
        <taxon>Thalassiosira</taxon>
    </lineage>
</organism>
<dbReference type="Gene3D" id="1.10.10.970">
    <property type="entry name" value="RNA 2'-phosphotransferase, Tpt1/KptA family, N-terminal domain"/>
    <property type="match status" value="1"/>
</dbReference>
<dbReference type="OrthoDB" id="419694at2759"/>
<comment type="caution">
    <text evidence="7">The sequence shown here is derived from an EMBL/GenBank/DDBJ whole genome shotgun (WGS) entry which is preliminary data.</text>
</comment>
<comment type="similarity">
    <text evidence="2">Belongs to the KptA/TPT1 family.</text>
</comment>
<comment type="function">
    <text evidence="1">Catalyzes the last step of tRNA splicing, the transfer of the splice junction 2'-phosphate from ligated tRNA to NAD to produce ADP-ribose 1''-2'' cyclic phosphate.</text>
</comment>
<dbReference type="SUPFAM" id="SSF56399">
    <property type="entry name" value="ADP-ribosylation"/>
    <property type="match status" value="1"/>
</dbReference>
<evidence type="ECO:0000256" key="5">
    <source>
        <dbReference type="ARBA" id="ARBA00023027"/>
    </source>
</evidence>
<dbReference type="Gene3D" id="3.20.170.30">
    <property type="match status" value="1"/>
</dbReference>
<accession>K0SH39</accession>
<dbReference type="AlphaFoldDB" id="K0SH39"/>
<comment type="catalytic activity">
    <reaction evidence="6">
        <text>2'-phospho-[ligated tRNA] + NAD(+) = mature tRNA + ADP-alpha-D-ribose 1'',2''-cyclic phosphate + nicotinamide</text>
        <dbReference type="Rhea" id="RHEA:23324"/>
        <dbReference type="Rhea" id="RHEA-COMP:11106"/>
        <dbReference type="Rhea" id="RHEA-COMP:11107"/>
        <dbReference type="ChEBI" id="CHEBI:17154"/>
        <dbReference type="ChEBI" id="CHEBI:57540"/>
        <dbReference type="ChEBI" id="CHEBI:76596"/>
        <dbReference type="ChEBI" id="CHEBI:82883"/>
        <dbReference type="ChEBI" id="CHEBI:85027"/>
        <dbReference type="EC" id="2.7.1.160"/>
    </reaction>
</comment>
<dbReference type="Proteomes" id="UP000266841">
    <property type="component" value="Unassembled WGS sequence"/>
</dbReference>
<evidence type="ECO:0000256" key="6">
    <source>
        <dbReference type="ARBA" id="ARBA00047949"/>
    </source>
</evidence>
<dbReference type="InterPro" id="IPR002745">
    <property type="entry name" value="Ptrans_KptA/Tpt1"/>
</dbReference>
<keyword evidence="8" id="KW-1185">Reference proteome</keyword>
<sequence>MADVQLSKSLSWLLRHNAHKLGLRLTSDGYVPVDTVIALNHPRFRKKGRPLYTTEDVVRVVENNNKQRFRLEMLVFDDESESVLCIRANQGHSLKGIESDELLTRLTDEVLSGSDLLIIHGTTRKAWEEHIRQEGLSRMKRNHIHFATGLPEKTGNDEGPRPISGMRSTSEIYIYIDGKKCAGDGVPFYRSDNGVILTAGVNEKGILPTSYFDKVVYAPSGKVLWGRGIEKKSNAC</sequence>
<dbReference type="EMBL" id="AGNL01017428">
    <property type="protein sequence ID" value="EJK64289.1"/>
    <property type="molecule type" value="Genomic_DNA"/>
</dbReference>
<name>K0SH39_THAOC</name>
<dbReference type="Pfam" id="PF01885">
    <property type="entry name" value="PTS_2-RNA"/>
    <property type="match status" value="1"/>
</dbReference>
<dbReference type="EC" id="2.7.1.160" evidence="3"/>
<proteinExistence type="inferred from homology"/>
<dbReference type="GO" id="GO:0006388">
    <property type="term" value="P:tRNA splicing, via endonucleolytic cleavage and ligation"/>
    <property type="evidence" value="ECO:0007669"/>
    <property type="project" value="TreeGrafter"/>
</dbReference>
<dbReference type="InterPro" id="IPR042080">
    <property type="entry name" value="RNA_2'-PTrans_N"/>
</dbReference>
<evidence type="ECO:0000313" key="7">
    <source>
        <dbReference type="EMBL" id="EJK64289.1"/>
    </source>
</evidence>
<reference evidence="7 8" key="1">
    <citation type="journal article" date="2012" name="Genome Biol.">
        <title>Genome and low-iron response of an oceanic diatom adapted to chronic iron limitation.</title>
        <authorList>
            <person name="Lommer M."/>
            <person name="Specht M."/>
            <person name="Roy A.S."/>
            <person name="Kraemer L."/>
            <person name="Andreson R."/>
            <person name="Gutowska M.A."/>
            <person name="Wolf J."/>
            <person name="Bergner S.V."/>
            <person name="Schilhabel M.B."/>
            <person name="Klostermeier U.C."/>
            <person name="Beiko R.G."/>
            <person name="Rosenstiel P."/>
            <person name="Hippler M."/>
            <person name="Laroche J."/>
        </authorList>
    </citation>
    <scope>NUCLEOTIDE SEQUENCE [LARGE SCALE GENOMIC DNA]</scope>
    <source>
        <strain evidence="7 8">CCMP1005</strain>
    </source>
</reference>
<evidence type="ECO:0000256" key="1">
    <source>
        <dbReference type="ARBA" id="ARBA00003343"/>
    </source>
</evidence>
<dbReference type="OMA" id="RHGASQM"/>
<keyword evidence="5" id="KW-0520">NAD</keyword>
<evidence type="ECO:0000256" key="3">
    <source>
        <dbReference type="ARBA" id="ARBA00012007"/>
    </source>
</evidence>
<gene>
    <name evidence="7" type="ORF">THAOC_14992</name>
</gene>
<evidence type="ECO:0000313" key="8">
    <source>
        <dbReference type="Proteomes" id="UP000266841"/>
    </source>
</evidence>
<dbReference type="GO" id="GO:0000215">
    <property type="term" value="F:tRNA 2'-phosphotransferase activity"/>
    <property type="evidence" value="ECO:0007669"/>
    <property type="project" value="UniProtKB-EC"/>
</dbReference>
<dbReference type="PANTHER" id="PTHR12684">
    <property type="entry name" value="PUTATIVE PHOSPHOTRANSFERASE"/>
    <property type="match status" value="1"/>
</dbReference>
<keyword evidence="4" id="KW-0808">Transferase</keyword>
<protein>
    <recommendedName>
        <fullName evidence="3">2'-phosphotransferase</fullName>
        <ecNumber evidence="3">2.7.1.160</ecNumber>
    </recommendedName>
</protein>
<evidence type="ECO:0000256" key="2">
    <source>
        <dbReference type="ARBA" id="ARBA00009836"/>
    </source>
</evidence>
<dbReference type="PANTHER" id="PTHR12684:SF2">
    <property type="entry name" value="TRNA 2'-PHOSPHOTRANSFERASE 1"/>
    <property type="match status" value="1"/>
</dbReference>
<dbReference type="eggNOG" id="KOG2278">
    <property type="taxonomic scope" value="Eukaryota"/>
</dbReference>
<evidence type="ECO:0000256" key="4">
    <source>
        <dbReference type="ARBA" id="ARBA00022679"/>
    </source>
</evidence>